<comment type="caution">
    <text evidence="2">The sequence shown here is derived from an EMBL/GenBank/DDBJ whole genome shotgun (WGS) entry which is preliminary data.</text>
</comment>
<name>A0A5B7CJR0_PORTR</name>
<evidence type="ECO:0000313" key="2">
    <source>
        <dbReference type="EMBL" id="MPC07863.1"/>
    </source>
</evidence>
<dbReference type="GO" id="GO:0032589">
    <property type="term" value="C:neuron projection membrane"/>
    <property type="evidence" value="ECO:0007669"/>
    <property type="project" value="TreeGrafter"/>
</dbReference>
<dbReference type="SUPFAM" id="SSF48726">
    <property type="entry name" value="Immunoglobulin"/>
    <property type="match status" value="1"/>
</dbReference>
<dbReference type="SMART" id="SM00408">
    <property type="entry name" value="IGc2"/>
    <property type="match status" value="1"/>
</dbReference>
<dbReference type="Proteomes" id="UP000324222">
    <property type="component" value="Unassembled WGS sequence"/>
</dbReference>
<sequence length="343" mass="37720">MLHKLSLGMTYSLATLYTPQHTLLCGCVSSKPSIIPAPSRRHLLNSKSGSMFPLPQRRSFLRPPPRSQTFTIPPKIPPMLSKHPGILFSSSRHGAHGLPFLPPQPRDSGVYECQVSTTPPMSHFIRLRVVGSTINLTCLVEYSPEPPDFIFWSHNNKIISYDSSRGGVTVILEKGDLTTSTLLIQKARGSDSGHYDCSPSNAAPANVTVHVLNARPKVFTKTHLLLKANLGENLNGGSILRGLHHILRPSLPPLVHFSRNHNRYHDELLRVSFPPVMCCLFLPPLPLPHSCASHFVKLNKAYLPILFPLTSGSSASPSVALPLHAKSPFWSTSAVTVVDTDRR</sequence>
<reference evidence="2 3" key="1">
    <citation type="submission" date="2019-05" db="EMBL/GenBank/DDBJ databases">
        <title>Another draft genome of Portunus trituberculatus and its Hox gene families provides insights of decapod evolution.</title>
        <authorList>
            <person name="Jeong J.-H."/>
            <person name="Song I."/>
            <person name="Kim S."/>
            <person name="Choi T."/>
            <person name="Kim D."/>
            <person name="Ryu S."/>
            <person name="Kim W."/>
        </authorList>
    </citation>
    <scope>NUCLEOTIDE SEQUENCE [LARGE SCALE GENOMIC DNA]</scope>
    <source>
        <tissue evidence="2">Muscle</tissue>
    </source>
</reference>
<accession>A0A5B7CJR0</accession>
<organism evidence="2 3">
    <name type="scientific">Portunus trituberculatus</name>
    <name type="common">Swimming crab</name>
    <name type="synonym">Neptunus trituberculatus</name>
    <dbReference type="NCBI Taxonomy" id="210409"/>
    <lineage>
        <taxon>Eukaryota</taxon>
        <taxon>Metazoa</taxon>
        <taxon>Ecdysozoa</taxon>
        <taxon>Arthropoda</taxon>
        <taxon>Crustacea</taxon>
        <taxon>Multicrustacea</taxon>
        <taxon>Malacostraca</taxon>
        <taxon>Eumalacostraca</taxon>
        <taxon>Eucarida</taxon>
        <taxon>Decapoda</taxon>
        <taxon>Pleocyemata</taxon>
        <taxon>Brachyura</taxon>
        <taxon>Eubrachyura</taxon>
        <taxon>Portunoidea</taxon>
        <taxon>Portunidae</taxon>
        <taxon>Portuninae</taxon>
        <taxon>Portunus</taxon>
    </lineage>
</organism>
<dbReference type="InterPro" id="IPR007110">
    <property type="entry name" value="Ig-like_dom"/>
</dbReference>
<dbReference type="SMART" id="SM00409">
    <property type="entry name" value="IG"/>
    <property type="match status" value="1"/>
</dbReference>
<dbReference type="CDD" id="cd00096">
    <property type="entry name" value="Ig"/>
    <property type="match status" value="1"/>
</dbReference>
<dbReference type="OrthoDB" id="5969816at2759"/>
<dbReference type="Gene3D" id="2.60.40.10">
    <property type="entry name" value="Immunoglobulins"/>
    <property type="match status" value="2"/>
</dbReference>
<dbReference type="FunFam" id="2.60.40.10:FF:000533">
    <property type="entry name" value="Uncharacterized protein, isoform A"/>
    <property type="match status" value="1"/>
</dbReference>
<dbReference type="InterPro" id="IPR037448">
    <property type="entry name" value="Zig-8"/>
</dbReference>
<dbReference type="InterPro" id="IPR013783">
    <property type="entry name" value="Ig-like_fold"/>
</dbReference>
<feature type="domain" description="Ig-like" evidence="1">
    <location>
        <begin position="119"/>
        <end position="208"/>
    </location>
</feature>
<evidence type="ECO:0000259" key="1">
    <source>
        <dbReference type="PROSITE" id="PS50835"/>
    </source>
</evidence>
<keyword evidence="3" id="KW-1185">Reference proteome</keyword>
<dbReference type="PROSITE" id="PS50835">
    <property type="entry name" value="IG_LIKE"/>
    <property type="match status" value="1"/>
</dbReference>
<dbReference type="PANTHER" id="PTHR23279">
    <property type="entry name" value="DEFECTIVE PROBOSCIS EXTENSION RESPONSE DPR -RELATED"/>
    <property type="match status" value="1"/>
</dbReference>
<protein>
    <recommendedName>
        <fullName evidence="1">Ig-like domain-containing protein</fullName>
    </recommendedName>
</protein>
<dbReference type="PANTHER" id="PTHR23279:SF36">
    <property type="entry name" value="DEFECTIVE PROBOSCIS EXTENSION RESPONSE 9, ISOFORM A"/>
    <property type="match status" value="1"/>
</dbReference>
<proteinExistence type="predicted"/>
<dbReference type="InterPro" id="IPR036179">
    <property type="entry name" value="Ig-like_dom_sf"/>
</dbReference>
<evidence type="ECO:0000313" key="3">
    <source>
        <dbReference type="Proteomes" id="UP000324222"/>
    </source>
</evidence>
<dbReference type="AlphaFoldDB" id="A0A5B7CJR0"/>
<dbReference type="EMBL" id="VSRR010000010">
    <property type="protein sequence ID" value="MPC07863.1"/>
    <property type="molecule type" value="Genomic_DNA"/>
</dbReference>
<dbReference type="GO" id="GO:0050808">
    <property type="term" value="P:synapse organization"/>
    <property type="evidence" value="ECO:0007669"/>
    <property type="project" value="TreeGrafter"/>
</dbReference>
<dbReference type="Pfam" id="PF13927">
    <property type="entry name" value="Ig_3"/>
    <property type="match status" value="1"/>
</dbReference>
<gene>
    <name evidence="2" type="ORF">E2C01_000431</name>
</gene>
<dbReference type="InterPro" id="IPR003599">
    <property type="entry name" value="Ig_sub"/>
</dbReference>
<dbReference type="InterPro" id="IPR003598">
    <property type="entry name" value="Ig_sub2"/>
</dbReference>
<dbReference type="PROSITE" id="PS51257">
    <property type="entry name" value="PROKAR_LIPOPROTEIN"/>
    <property type="match status" value="1"/>
</dbReference>